<gene>
    <name evidence="2" type="ORF">HMPREF9450_01810</name>
</gene>
<dbReference type="eggNOG" id="COG0407">
    <property type="taxonomic scope" value="Bacteria"/>
</dbReference>
<dbReference type="HOGENOM" id="CLU_040933_2_1_10"/>
<dbReference type="EMBL" id="ADLD01000013">
    <property type="protein sequence ID" value="EHB91761.1"/>
    <property type="molecule type" value="Genomic_DNA"/>
</dbReference>
<dbReference type="InterPro" id="IPR038071">
    <property type="entry name" value="UROD/MetE-like_sf"/>
</dbReference>
<protein>
    <recommendedName>
        <fullName evidence="1">Uroporphyrinogen decarboxylase (URO-D) domain-containing protein</fullName>
    </recommendedName>
</protein>
<name>G5HAZ5_9BACT</name>
<dbReference type="CDD" id="cd03465">
    <property type="entry name" value="URO-D_like"/>
    <property type="match status" value="1"/>
</dbReference>
<dbReference type="Gene3D" id="3.20.20.210">
    <property type="match status" value="1"/>
</dbReference>
<comment type="caution">
    <text evidence="2">The sequence shown here is derived from an EMBL/GenBank/DDBJ whole genome shotgun (WGS) entry which is preliminary data.</text>
</comment>
<dbReference type="GO" id="GO:0004853">
    <property type="term" value="F:uroporphyrinogen decarboxylase activity"/>
    <property type="evidence" value="ECO:0007669"/>
    <property type="project" value="InterPro"/>
</dbReference>
<dbReference type="Proteomes" id="UP000006008">
    <property type="component" value="Unassembled WGS sequence"/>
</dbReference>
<dbReference type="AlphaFoldDB" id="G5HAZ5"/>
<dbReference type="Pfam" id="PF01208">
    <property type="entry name" value="URO-D"/>
    <property type="match status" value="1"/>
</dbReference>
<reference evidence="2 3" key="1">
    <citation type="submission" date="2011-08" db="EMBL/GenBank/DDBJ databases">
        <title>The Genome Sequence of Alistipes indistinctus YIT 12060.</title>
        <authorList>
            <consortium name="The Broad Institute Genome Sequencing Platform"/>
            <person name="Earl A."/>
            <person name="Ward D."/>
            <person name="Feldgarden M."/>
            <person name="Gevers D."/>
            <person name="Morotomi M."/>
            <person name="Young S.K."/>
            <person name="Zeng Q."/>
            <person name="Gargeya S."/>
            <person name="Fitzgerald M."/>
            <person name="Haas B."/>
            <person name="Abouelleil A."/>
            <person name="Alvarado L."/>
            <person name="Arachchi H.M."/>
            <person name="Berlin A."/>
            <person name="Brown A."/>
            <person name="Chapman S.B."/>
            <person name="Chen Z."/>
            <person name="Dunbar C."/>
            <person name="Freedman E."/>
            <person name="Gearin G."/>
            <person name="Gellesch M."/>
            <person name="Goldberg J."/>
            <person name="Griggs A."/>
            <person name="Gujja S."/>
            <person name="Heiman D."/>
            <person name="Howarth C."/>
            <person name="Larson L."/>
            <person name="Lui A."/>
            <person name="MacDonald P.J.P."/>
            <person name="Montmayeur A."/>
            <person name="Murphy C."/>
            <person name="Neiman D."/>
            <person name="Pearson M."/>
            <person name="Priest M."/>
            <person name="Roberts A."/>
            <person name="Saif S."/>
            <person name="Shea T."/>
            <person name="Shenoy N."/>
            <person name="Sisk P."/>
            <person name="Stolte C."/>
            <person name="Sykes S."/>
            <person name="Wortman J."/>
            <person name="Nusbaum C."/>
            <person name="Birren B."/>
        </authorList>
    </citation>
    <scope>NUCLEOTIDE SEQUENCE [LARGE SCALE GENOMIC DNA]</scope>
    <source>
        <strain evidence="2 3">YIT 12060</strain>
    </source>
</reference>
<accession>G5HAZ5</accession>
<organism evidence="2 3">
    <name type="scientific">Alistipes indistinctus YIT 12060</name>
    <dbReference type="NCBI Taxonomy" id="742725"/>
    <lineage>
        <taxon>Bacteria</taxon>
        <taxon>Pseudomonadati</taxon>
        <taxon>Bacteroidota</taxon>
        <taxon>Bacteroidia</taxon>
        <taxon>Bacteroidales</taxon>
        <taxon>Rikenellaceae</taxon>
        <taxon>Alistipes</taxon>
    </lineage>
</organism>
<evidence type="ECO:0000313" key="2">
    <source>
        <dbReference type="EMBL" id="EHB91761.1"/>
    </source>
</evidence>
<feature type="domain" description="Uroporphyrinogen decarboxylase (URO-D)" evidence="1">
    <location>
        <begin position="58"/>
        <end position="328"/>
    </location>
</feature>
<dbReference type="SUPFAM" id="SSF51726">
    <property type="entry name" value="UROD/MetE-like"/>
    <property type="match status" value="1"/>
</dbReference>
<dbReference type="InterPro" id="IPR000257">
    <property type="entry name" value="Uroporphyrinogen_deCOase"/>
</dbReference>
<dbReference type="PANTHER" id="PTHR47099">
    <property type="entry name" value="METHYLCOBAMIDE:COM METHYLTRANSFERASE MTBA"/>
    <property type="match status" value="1"/>
</dbReference>
<dbReference type="STRING" id="742725.HMPREF9450_01810"/>
<evidence type="ECO:0000313" key="3">
    <source>
        <dbReference type="Proteomes" id="UP000006008"/>
    </source>
</evidence>
<evidence type="ECO:0000259" key="1">
    <source>
        <dbReference type="Pfam" id="PF01208"/>
    </source>
</evidence>
<sequence>MQDWAKGLMDSKKRGVLPIMTHPGIEMIGREVYDAVTDGRVHYEAIKAVNEAYPQSAAATVIMDLTVEAEAFGSEISFPKNEVPSVIGRLVSDYASVEKLQVPDLTKGRVQQYLLANKLAAENITDKPTLAGCIGPFSLAGRLFDMTEIMMACYVEPDTIELLLKKCTAFIKNYCLELKKVGANGVVLAEPAAGLLSNDDCLKFATPYLKEIVDAVQDENFIVVLHNCGNTGHCTQSMAAAGAWALHFGNKIDMVKALEDTPEGVLAMGNIDPVAMFKVATAQEMKTAVSDLLERTKDYKNFILSSGCDTPPEVPAANIDAFYEALDEFNAKRA</sequence>
<dbReference type="PANTHER" id="PTHR47099:SF1">
    <property type="entry name" value="METHYLCOBAMIDE:COM METHYLTRANSFERASE MTBA"/>
    <property type="match status" value="1"/>
</dbReference>
<dbReference type="PATRIC" id="fig|742725.3.peg.1905"/>
<dbReference type="InterPro" id="IPR052024">
    <property type="entry name" value="Methanogen_methyltrans"/>
</dbReference>
<proteinExistence type="predicted"/>
<dbReference type="GO" id="GO:0006779">
    <property type="term" value="P:porphyrin-containing compound biosynthetic process"/>
    <property type="evidence" value="ECO:0007669"/>
    <property type="project" value="InterPro"/>
</dbReference>
<keyword evidence="3" id="KW-1185">Reference proteome</keyword>